<proteinExistence type="predicted"/>
<organism evidence="1 2">
    <name type="scientific">Aphis craccivora</name>
    <name type="common">Cowpea aphid</name>
    <dbReference type="NCBI Taxonomy" id="307492"/>
    <lineage>
        <taxon>Eukaryota</taxon>
        <taxon>Metazoa</taxon>
        <taxon>Ecdysozoa</taxon>
        <taxon>Arthropoda</taxon>
        <taxon>Hexapoda</taxon>
        <taxon>Insecta</taxon>
        <taxon>Pterygota</taxon>
        <taxon>Neoptera</taxon>
        <taxon>Paraneoptera</taxon>
        <taxon>Hemiptera</taxon>
        <taxon>Sternorrhyncha</taxon>
        <taxon>Aphidomorpha</taxon>
        <taxon>Aphidoidea</taxon>
        <taxon>Aphididae</taxon>
        <taxon>Aphidini</taxon>
        <taxon>Aphis</taxon>
        <taxon>Aphis</taxon>
    </lineage>
</organism>
<dbReference type="EMBL" id="VUJU01005700">
    <property type="protein sequence ID" value="KAF0750499.1"/>
    <property type="molecule type" value="Genomic_DNA"/>
</dbReference>
<evidence type="ECO:0000313" key="2">
    <source>
        <dbReference type="Proteomes" id="UP000478052"/>
    </source>
</evidence>
<comment type="caution">
    <text evidence="1">The sequence shown here is derived from an EMBL/GenBank/DDBJ whole genome shotgun (WGS) entry which is preliminary data.</text>
</comment>
<gene>
    <name evidence="1" type="ORF">FWK35_00014483</name>
</gene>
<dbReference type="AlphaFoldDB" id="A0A6G0Y739"/>
<accession>A0A6G0Y739</accession>
<dbReference type="Proteomes" id="UP000478052">
    <property type="component" value="Unassembled WGS sequence"/>
</dbReference>
<protein>
    <submittedName>
        <fullName evidence="1">Uncharacterized protein</fullName>
    </submittedName>
</protein>
<sequence length="30" mass="3593">MVSVHLRLLLENPIDLLIYQLLNTLLRNFQ</sequence>
<keyword evidence="2" id="KW-1185">Reference proteome</keyword>
<evidence type="ECO:0000313" key="1">
    <source>
        <dbReference type="EMBL" id="KAF0750499.1"/>
    </source>
</evidence>
<name>A0A6G0Y739_APHCR</name>
<reference evidence="1 2" key="1">
    <citation type="submission" date="2019-08" db="EMBL/GenBank/DDBJ databases">
        <title>Whole genome of Aphis craccivora.</title>
        <authorList>
            <person name="Voronova N.V."/>
            <person name="Shulinski R.S."/>
            <person name="Bandarenka Y.V."/>
            <person name="Zhorov D.G."/>
            <person name="Warner D."/>
        </authorList>
    </citation>
    <scope>NUCLEOTIDE SEQUENCE [LARGE SCALE GENOMIC DNA]</scope>
    <source>
        <strain evidence="1">180601</strain>
        <tissue evidence="1">Whole Body</tissue>
    </source>
</reference>